<evidence type="ECO:0000313" key="2">
    <source>
        <dbReference type="EMBL" id="KAA8545034.1"/>
    </source>
</evidence>
<keyword evidence="3" id="KW-1185">Reference proteome</keyword>
<dbReference type="EMBL" id="CM018033">
    <property type="protein sequence ID" value="KAA8545034.1"/>
    <property type="molecule type" value="Genomic_DNA"/>
</dbReference>
<dbReference type="Proteomes" id="UP000325577">
    <property type="component" value="Linkage Group LG10"/>
</dbReference>
<name>A0A5J5BQW6_9ASTE</name>
<proteinExistence type="predicted"/>
<evidence type="ECO:0008006" key="4">
    <source>
        <dbReference type="Google" id="ProtNLM"/>
    </source>
</evidence>
<protein>
    <recommendedName>
        <fullName evidence="4">Ferric reductase NAD binding domain-containing protein</fullName>
    </recommendedName>
</protein>
<evidence type="ECO:0000256" key="1">
    <source>
        <dbReference type="SAM" id="MobiDB-lite"/>
    </source>
</evidence>
<gene>
    <name evidence="2" type="ORF">F0562_019749</name>
</gene>
<dbReference type="Gene3D" id="1.20.58.340">
    <property type="entry name" value="Magnesium transport protein CorA, transmembrane region"/>
    <property type="match status" value="1"/>
</dbReference>
<dbReference type="OrthoDB" id="10251508at2759"/>
<reference evidence="2 3" key="1">
    <citation type="submission" date="2019-09" db="EMBL/GenBank/DDBJ databases">
        <title>A chromosome-level genome assembly of the Chinese tupelo Nyssa sinensis.</title>
        <authorList>
            <person name="Yang X."/>
            <person name="Kang M."/>
            <person name="Yang Y."/>
            <person name="Xiong H."/>
            <person name="Wang M."/>
            <person name="Zhang Z."/>
            <person name="Wang Z."/>
            <person name="Wu H."/>
            <person name="Ma T."/>
            <person name="Liu J."/>
            <person name="Xi Z."/>
        </authorList>
    </citation>
    <scope>NUCLEOTIDE SEQUENCE [LARGE SCALE GENOMIC DNA]</scope>
    <source>
        <strain evidence="2">J267</strain>
        <tissue evidence="2">Leaf</tissue>
    </source>
</reference>
<accession>A0A5J5BQW6</accession>
<evidence type="ECO:0000313" key="3">
    <source>
        <dbReference type="Proteomes" id="UP000325577"/>
    </source>
</evidence>
<feature type="region of interest" description="Disordered" evidence="1">
    <location>
        <begin position="1"/>
        <end position="27"/>
    </location>
</feature>
<sequence>MAIEESLSNLQPEASDGSPKTSLEVSNAGNSKPLPFEFRALEICLESVCKILEVENCCSKGSWSKRASDKWSLPGGLFCNAESSVSLVLQCCHDLLSVKQCSWCSLDVWLRYHFSDKSQRILLEYSRGLNAGVLVCGPKKMCQEVASFCPSDLADTLLFESFSFSSSVSFLPVAVGALSTALLRLGG</sequence>
<dbReference type="AlphaFoldDB" id="A0A5J5BQW6"/>
<organism evidence="2 3">
    <name type="scientific">Nyssa sinensis</name>
    <dbReference type="NCBI Taxonomy" id="561372"/>
    <lineage>
        <taxon>Eukaryota</taxon>
        <taxon>Viridiplantae</taxon>
        <taxon>Streptophyta</taxon>
        <taxon>Embryophyta</taxon>
        <taxon>Tracheophyta</taxon>
        <taxon>Spermatophyta</taxon>
        <taxon>Magnoliopsida</taxon>
        <taxon>eudicotyledons</taxon>
        <taxon>Gunneridae</taxon>
        <taxon>Pentapetalae</taxon>
        <taxon>asterids</taxon>
        <taxon>Cornales</taxon>
        <taxon>Nyssaceae</taxon>
        <taxon>Nyssa</taxon>
    </lineage>
</organism>